<comment type="similarity">
    <text evidence="1 5">Belongs to the universal ribosomal protein uL10 family.</text>
</comment>
<dbReference type="SUPFAM" id="SSF160369">
    <property type="entry name" value="Ribosomal protein L10-like"/>
    <property type="match status" value="1"/>
</dbReference>
<comment type="function">
    <text evidence="5">Forms part of the ribosomal stalk, playing a central role in the interaction of the ribosome with GTP-bound translation factors.</text>
</comment>
<evidence type="ECO:0000256" key="4">
    <source>
        <dbReference type="ARBA" id="ARBA00035202"/>
    </source>
</evidence>
<evidence type="ECO:0000256" key="1">
    <source>
        <dbReference type="ARBA" id="ARBA00008889"/>
    </source>
</evidence>
<keyword evidence="5" id="KW-0699">rRNA-binding</keyword>
<organism evidence="6 7">
    <name type="scientific">Candidatus Kaiserbacteria bacterium RIFCSPHIGHO2_01_FULL_56_24</name>
    <dbReference type="NCBI Taxonomy" id="1798487"/>
    <lineage>
        <taxon>Bacteria</taxon>
        <taxon>Candidatus Kaiseribacteriota</taxon>
    </lineage>
</organism>
<dbReference type="EMBL" id="MFLA01000032">
    <property type="protein sequence ID" value="OGG58640.1"/>
    <property type="molecule type" value="Genomic_DNA"/>
</dbReference>
<gene>
    <name evidence="5" type="primary">rplJ</name>
    <name evidence="6" type="ORF">A2765_02865</name>
</gene>
<reference evidence="6 7" key="1">
    <citation type="journal article" date="2016" name="Nat. Commun.">
        <title>Thousands of microbial genomes shed light on interconnected biogeochemical processes in an aquifer system.</title>
        <authorList>
            <person name="Anantharaman K."/>
            <person name="Brown C.T."/>
            <person name="Hug L.A."/>
            <person name="Sharon I."/>
            <person name="Castelle C.J."/>
            <person name="Probst A.J."/>
            <person name="Thomas B.C."/>
            <person name="Singh A."/>
            <person name="Wilkins M.J."/>
            <person name="Karaoz U."/>
            <person name="Brodie E.L."/>
            <person name="Williams K.H."/>
            <person name="Hubbard S.S."/>
            <person name="Banfield J.F."/>
        </authorList>
    </citation>
    <scope>NUCLEOTIDE SEQUENCE [LARGE SCALE GENOMIC DNA]</scope>
</reference>
<sequence length="170" mass="18547">MAQTKQQKVEIVSKLENAFKTAATSVLLHFKGVNIKEETEMRKSLRSAGVTYTVAKKTLIKRALESLGHKHDEVAMDGEVAIAWGGGDDVTAPARLVHEFGKKFLNADKQPKLSILGGIFEGKLVNQALMQEIALIPSMLGLRGMFANVINSPIQRFAIAMAEVAKTKTQ</sequence>
<dbReference type="Pfam" id="PF00466">
    <property type="entry name" value="Ribosomal_L10"/>
    <property type="match status" value="1"/>
</dbReference>
<evidence type="ECO:0000313" key="6">
    <source>
        <dbReference type="EMBL" id="OGG58640.1"/>
    </source>
</evidence>
<name>A0A1F6DBC2_9BACT</name>
<accession>A0A1F6DBC2</accession>
<evidence type="ECO:0000256" key="2">
    <source>
        <dbReference type="ARBA" id="ARBA00022980"/>
    </source>
</evidence>
<evidence type="ECO:0000313" key="7">
    <source>
        <dbReference type="Proteomes" id="UP000176377"/>
    </source>
</evidence>
<protein>
    <recommendedName>
        <fullName evidence="4 5">Large ribosomal subunit protein uL10</fullName>
    </recommendedName>
</protein>
<comment type="caution">
    <text evidence="6">The sequence shown here is derived from an EMBL/GenBank/DDBJ whole genome shotgun (WGS) entry which is preliminary data.</text>
</comment>
<dbReference type="GO" id="GO:0006412">
    <property type="term" value="P:translation"/>
    <property type="evidence" value="ECO:0007669"/>
    <property type="project" value="UniProtKB-UniRule"/>
</dbReference>
<dbReference type="HAMAP" id="MF_00362">
    <property type="entry name" value="Ribosomal_uL10"/>
    <property type="match status" value="1"/>
</dbReference>
<dbReference type="GO" id="GO:0070180">
    <property type="term" value="F:large ribosomal subunit rRNA binding"/>
    <property type="evidence" value="ECO:0007669"/>
    <property type="project" value="UniProtKB-UniRule"/>
</dbReference>
<dbReference type="GO" id="GO:1990904">
    <property type="term" value="C:ribonucleoprotein complex"/>
    <property type="evidence" value="ECO:0007669"/>
    <property type="project" value="UniProtKB-KW"/>
</dbReference>
<evidence type="ECO:0000256" key="3">
    <source>
        <dbReference type="ARBA" id="ARBA00023274"/>
    </source>
</evidence>
<dbReference type="Proteomes" id="UP000176377">
    <property type="component" value="Unassembled WGS sequence"/>
</dbReference>
<dbReference type="NCBIfam" id="NF000955">
    <property type="entry name" value="PRK00099.1-1"/>
    <property type="match status" value="1"/>
</dbReference>
<dbReference type="Gene3D" id="3.30.70.1730">
    <property type="match status" value="1"/>
</dbReference>
<evidence type="ECO:0000256" key="5">
    <source>
        <dbReference type="HAMAP-Rule" id="MF_00362"/>
    </source>
</evidence>
<dbReference type="InterPro" id="IPR047865">
    <property type="entry name" value="Ribosomal_uL10_bac_type"/>
</dbReference>
<dbReference type="AlphaFoldDB" id="A0A1F6DBC2"/>
<proteinExistence type="inferred from homology"/>
<keyword evidence="3 5" id="KW-0687">Ribonucleoprotein</keyword>
<dbReference type="InterPro" id="IPR001790">
    <property type="entry name" value="Ribosomal_uL10"/>
</dbReference>
<keyword evidence="2 5" id="KW-0689">Ribosomal protein</keyword>
<comment type="subunit">
    <text evidence="5">Part of the ribosomal stalk of the 50S ribosomal subunit. The N-terminus interacts with L11 and the large rRNA to form the base of the stalk. The C-terminus forms an elongated spine to which L12 dimers bind in a sequential fashion forming a multimeric L10(L12)X complex.</text>
</comment>
<dbReference type="PANTHER" id="PTHR11560">
    <property type="entry name" value="39S RIBOSOMAL PROTEIN L10, MITOCHONDRIAL"/>
    <property type="match status" value="1"/>
</dbReference>
<dbReference type="InterPro" id="IPR022973">
    <property type="entry name" value="Ribosomal_uL10_bac"/>
</dbReference>
<keyword evidence="5" id="KW-0694">RNA-binding</keyword>
<dbReference type="CDD" id="cd05797">
    <property type="entry name" value="Ribosomal_L10"/>
    <property type="match status" value="1"/>
</dbReference>
<dbReference type="InterPro" id="IPR043141">
    <property type="entry name" value="Ribosomal_uL10-like_sf"/>
</dbReference>
<dbReference type="GO" id="GO:0005840">
    <property type="term" value="C:ribosome"/>
    <property type="evidence" value="ECO:0007669"/>
    <property type="project" value="UniProtKB-KW"/>
</dbReference>